<comment type="similarity">
    <text evidence="5">Belongs to the TDD superfamily. DTWD2 family.</text>
</comment>
<sequence>MMDVPQKRAMCARCLRAASACICACVEVALPLTEVLILQHPQEACHIKSSGRLLHLCLPQSQIEVGIAFDEVTLRSWLNGGAKQSVLLYPETEDHEILKKANFEIAPSTSVYQDQPASALRLVVIDASWRQSRAMLAANPSLLQLPRISLQEVPASQYLIRQAHKADQLSSLEACAYALQRIDESFTGTTQLLNAFARFNHMQIAAGVHRLHRS</sequence>
<dbReference type="InterPro" id="IPR039262">
    <property type="entry name" value="DTWD2/TAPT"/>
</dbReference>
<dbReference type="EMBL" id="CP133720">
    <property type="protein sequence ID" value="WMW79334.1"/>
    <property type="molecule type" value="Genomic_DNA"/>
</dbReference>
<keyword evidence="4" id="KW-0819">tRNA processing</keyword>
<dbReference type="PANTHER" id="PTHR21392">
    <property type="entry name" value="TRNA-URIDINE AMINOCARBOXYPROPYLTRANSFERASE 2"/>
    <property type="match status" value="1"/>
</dbReference>
<dbReference type="PANTHER" id="PTHR21392:SF0">
    <property type="entry name" value="TRNA-URIDINE AMINOCARBOXYPROPYLTRANSFERASE 2"/>
    <property type="match status" value="1"/>
</dbReference>
<protein>
    <recommendedName>
        <fullName evidence="1">tRNA-uridine aminocarboxypropyltransferase</fullName>
        <ecNumber evidence="1">2.5.1.25</ecNumber>
    </recommendedName>
</protein>
<dbReference type="RefSeq" id="WP_309480832.1">
    <property type="nucleotide sequence ID" value="NZ_CP133720.1"/>
</dbReference>
<dbReference type="InterPro" id="IPR005636">
    <property type="entry name" value="DTW"/>
</dbReference>
<keyword evidence="2 7" id="KW-0808">Transferase</keyword>
<name>A0ABY9RDU3_9BURK</name>
<dbReference type="Proteomes" id="UP001181355">
    <property type="component" value="Chromosome"/>
</dbReference>
<keyword evidence="3" id="KW-0949">S-adenosyl-L-methionine</keyword>
<reference evidence="7" key="1">
    <citation type="submission" date="2023-09" db="EMBL/GenBank/DDBJ databases">
        <title>Undibacterium sp. 20NA77.5 isolated from freshwater.</title>
        <authorList>
            <person name="Le V."/>
            <person name="Ko S.-R."/>
            <person name="Ahn C.-Y."/>
            <person name="Oh H.-M."/>
        </authorList>
    </citation>
    <scope>NUCLEOTIDE SEQUENCE</scope>
    <source>
        <strain evidence="7">20NA77.5</strain>
    </source>
</reference>
<dbReference type="EC" id="2.5.1.25" evidence="1"/>
<evidence type="ECO:0000256" key="1">
    <source>
        <dbReference type="ARBA" id="ARBA00012386"/>
    </source>
</evidence>
<evidence type="ECO:0000313" key="7">
    <source>
        <dbReference type="EMBL" id="WMW79334.1"/>
    </source>
</evidence>
<evidence type="ECO:0000256" key="4">
    <source>
        <dbReference type="ARBA" id="ARBA00022694"/>
    </source>
</evidence>
<accession>A0ABY9RDU3</accession>
<dbReference type="Pfam" id="PF03942">
    <property type="entry name" value="DTW"/>
    <property type="match status" value="1"/>
</dbReference>
<gene>
    <name evidence="7" type="ORF">RF679_11820</name>
</gene>
<dbReference type="GO" id="GO:0016432">
    <property type="term" value="F:tRNA-uridine aminocarboxypropyltransferase activity"/>
    <property type="evidence" value="ECO:0007669"/>
    <property type="project" value="UniProtKB-EC"/>
</dbReference>
<proteinExistence type="inferred from homology"/>
<organism evidence="7 8">
    <name type="scientific">Undibacterium cyanobacteriorum</name>
    <dbReference type="NCBI Taxonomy" id="3073561"/>
    <lineage>
        <taxon>Bacteria</taxon>
        <taxon>Pseudomonadati</taxon>
        <taxon>Pseudomonadota</taxon>
        <taxon>Betaproteobacteria</taxon>
        <taxon>Burkholderiales</taxon>
        <taxon>Oxalobacteraceae</taxon>
        <taxon>Undibacterium</taxon>
    </lineage>
</organism>
<dbReference type="SMART" id="SM01144">
    <property type="entry name" value="DTW"/>
    <property type="match status" value="1"/>
</dbReference>
<evidence type="ECO:0000256" key="5">
    <source>
        <dbReference type="ARBA" id="ARBA00034489"/>
    </source>
</evidence>
<feature type="domain" description="DTW" evidence="6">
    <location>
        <begin position="7"/>
        <end position="208"/>
    </location>
</feature>
<evidence type="ECO:0000259" key="6">
    <source>
        <dbReference type="SMART" id="SM01144"/>
    </source>
</evidence>
<evidence type="ECO:0000313" key="8">
    <source>
        <dbReference type="Proteomes" id="UP001181355"/>
    </source>
</evidence>
<evidence type="ECO:0000256" key="2">
    <source>
        <dbReference type="ARBA" id="ARBA00022679"/>
    </source>
</evidence>
<evidence type="ECO:0000256" key="3">
    <source>
        <dbReference type="ARBA" id="ARBA00022691"/>
    </source>
</evidence>
<keyword evidence="8" id="KW-1185">Reference proteome</keyword>